<dbReference type="InterPro" id="IPR016160">
    <property type="entry name" value="Ald_DH_CS_CYS"/>
</dbReference>
<dbReference type="CDD" id="cd07133">
    <property type="entry name" value="ALDH_CALDH_CalB"/>
    <property type="match status" value="1"/>
</dbReference>
<dbReference type="PROSITE" id="PS00687">
    <property type="entry name" value="ALDEHYDE_DEHYDR_GLU"/>
    <property type="match status" value="1"/>
</dbReference>
<dbReference type="AlphaFoldDB" id="A0A248LL86"/>
<name>A0A248LL86_9NEIS</name>
<sequence>MTEMLQENQHSMDVLPDDALALNRLGRLFQLHRQAVAGEPFPDYATRLRWLAAVHAMLVEAAPRWAEAVSRDFGHRSPVETQLLELFPAIEAVRHAKKQLARWMKPRRCHTGIWFQPGRSRVLPQPKGGVGVIVPWNYPVYLAIGPLVSALAAGNRVLIKTSELTPATGALLREMCEQYLGDSIAAVVEGGPEVARRFSAMPFDHLLFTGSTAVGRLVMAAASTHLTPVTLELGGKSPVLVAPGQPLKHVAERIIAGKLVNAGQTCIAPDYVLVPRHECEALVNELRAAAVRAYPVIHDNPDYSAIISERHRQRLQGLLDEAGRQGARIVPLSAETGCRGGKLAPALVLDAPAGSAIMQEEIFGPLLPVVTYDSLDAAVRYIAERPHPLALYLFDHDNRRIGQILAATRSGGVTLNDTLLHIAQDDLPFGGIGPSGMGAYHGQTGFDTFSHLRAVFAQSRWGTSWMAGAPYGKRVQALLRLMVR</sequence>
<dbReference type="InterPro" id="IPR029510">
    <property type="entry name" value="Ald_DH_CS_GLU"/>
</dbReference>
<dbReference type="InterPro" id="IPR016163">
    <property type="entry name" value="Ald_DH_C"/>
</dbReference>
<comment type="similarity">
    <text evidence="1 4 7">Belongs to the aldehyde dehydrogenase family.</text>
</comment>
<dbReference type="OrthoDB" id="6187633at2"/>
<dbReference type="PIRSF" id="PIRSF036492">
    <property type="entry name" value="ALDH"/>
    <property type="match status" value="1"/>
</dbReference>
<dbReference type="Gene3D" id="3.40.309.10">
    <property type="entry name" value="Aldehyde Dehydrogenase, Chain A, domain 2"/>
    <property type="match status" value="1"/>
</dbReference>
<evidence type="ECO:0000256" key="2">
    <source>
        <dbReference type="ARBA" id="ARBA00023002"/>
    </source>
</evidence>
<gene>
    <name evidence="9" type="ORF">LHGZ1_2373</name>
</gene>
<reference evidence="10" key="1">
    <citation type="submission" date="2017-06" db="EMBL/GenBank/DDBJ databases">
        <title>Whole genome sequence of Laribacter hongkongensis LHGZ1.</title>
        <authorList>
            <person name="Chen D."/>
            <person name="Wu H."/>
            <person name="Chen J."/>
        </authorList>
    </citation>
    <scope>NUCLEOTIDE SEQUENCE [LARGE SCALE GENOMIC DNA]</scope>
    <source>
        <strain evidence="10">LHGZ1</strain>
    </source>
</reference>
<evidence type="ECO:0000313" key="10">
    <source>
        <dbReference type="Proteomes" id="UP000197424"/>
    </source>
</evidence>
<proteinExistence type="inferred from homology"/>
<evidence type="ECO:0000256" key="5">
    <source>
        <dbReference type="PIRSR" id="PIRSR036492-1"/>
    </source>
</evidence>
<keyword evidence="3" id="KW-0520">NAD</keyword>
<dbReference type="PANTHER" id="PTHR43570:SF20">
    <property type="entry name" value="ALDEHYDE DEHYDROGENASE ALDX-RELATED"/>
    <property type="match status" value="1"/>
</dbReference>
<feature type="domain" description="Aldehyde dehydrogenase" evidence="8">
    <location>
        <begin position="45"/>
        <end position="455"/>
    </location>
</feature>
<dbReference type="InterPro" id="IPR016161">
    <property type="entry name" value="Ald_DH/histidinol_DH"/>
</dbReference>
<organism evidence="9 10">
    <name type="scientific">Laribacter hongkongensis</name>
    <dbReference type="NCBI Taxonomy" id="168471"/>
    <lineage>
        <taxon>Bacteria</taxon>
        <taxon>Pseudomonadati</taxon>
        <taxon>Pseudomonadota</taxon>
        <taxon>Betaproteobacteria</taxon>
        <taxon>Neisseriales</taxon>
        <taxon>Aquaspirillaceae</taxon>
        <taxon>Laribacter</taxon>
    </lineage>
</organism>
<evidence type="ECO:0000313" key="9">
    <source>
        <dbReference type="EMBL" id="ASJ25204.1"/>
    </source>
</evidence>
<evidence type="ECO:0000256" key="7">
    <source>
        <dbReference type="RuleBase" id="RU003345"/>
    </source>
</evidence>
<evidence type="ECO:0000259" key="8">
    <source>
        <dbReference type="Pfam" id="PF00171"/>
    </source>
</evidence>
<accession>A0A248LL86</accession>
<dbReference type="InterPro" id="IPR012394">
    <property type="entry name" value="Aldehyde_DH_NAD(P)"/>
</dbReference>
<dbReference type="GO" id="GO:0004029">
    <property type="term" value="F:aldehyde dehydrogenase (NAD+) activity"/>
    <property type="evidence" value="ECO:0007669"/>
    <property type="project" value="TreeGrafter"/>
</dbReference>
<dbReference type="GO" id="GO:0006081">
    <property type="term" value="P:aldehyde metabolic process"/>
    <property type="evidence" value="ECO:0007669"/>
    <property type="project" value="InterPro"/>
</dbReference>
<evidence type="ECO:0000256" key="4">
    <source>
        <dbReference type="PIRNR" id="PIRNR036492"/>
    </source>
</evidence>
<feature type="active site" evidence="5 6">
    <location>
        <position position="232"/>
    </location>
</feature>
<evidence type="ECO:0000256" key="3">
    <source>
        <dbReference type="ARBA" id="ARBA00023027"/>
    </source>
</evidence>
<dbReference type="PROSITE" id="PS00070">
    <property type="entry name" value="ALDEHYDE_DEHYDR_CYS"/>
    <property type="match status" value="1"/>
</dbReference>
<dbReference type="EMBL" id="CP022115">
    <property type="protein sequence ID" value="ASJ25204.1"/>
    <property type="molecule type" value="Genomic_DNA"/>
</dbReference>
<protein>
    <recommendedName>
        <fullName evidence="4">Aldehyde dehydrogenase</fullName>
    </recommendedName>
</protein>
<keyword evidence="2 4" id="KW-0560">Oxidoreductase</keyword>
<dbReference type="PANTHER" id="PTHR43570">
    <property type="entry name" value="ALDEHYDE DEHYDROGENASE"/>
    <property type="match status" value="1"/>
</dbReference>
<dbReference type="Gene3D" id="3.40.605.10">
    <property type="entry name" value="Aldehyde Dehydrogenase, Chain A, domain 1"/>
    <property type="match status" value="1"/>
</dbReference>
<dbReference type="GO" id="GO:0005737">
    <property type="term" value="C:cytoplasm"/>
    <property type="evidence" value="ECO:0007669"/>
    <property type="project" value="TreeGrafter"/>
</dbReference>
<dbReference type="InterPro" id="IPR015590">
    <property type="entry name" value="Aldehyde_DH_dom"/>
</dbReference>
<evidence type="ECO:0000256" key="1">
    <source>
        <dbReference type="ARBA" id="ARBA00009986"/>
    </source>
</evidence>
<feature type="active site" evidence="5">
    <location>
        <position position="266"/>
    </location>
</feature>
<dbReference type="Proteomes" id="UP000197424">
    <property type="component" value="Chromosome"/>
</dbReference>
<evidence type="ECO:0000256" key="6">
    <source>
        <dbReference type="PROSITE-ProRule" id="PRU10007"/>
    </source>
</evidence>
<dbReference type="Pfam" id="PF00171">
    <property type="entry name" value="Aldedh"/>
    <property type="match status" value="1"/>
</dbReference>
<dbReference type="InterPro" id="IPR016162">
    <property type="entry name" value="Ald_DH_N"/>
</dbReference>
<dbReference type="SUPFAM" id="SSF53720">
    <property type="entry name" value="ALDH-like"/>
    <property type="match status" value="1"/>
</dbReference>